<reference evidence="2 3" key="1">
    <citation type="submission" date="2017-04" db="EMBL/GenBank/DDBJ databases">
        <title>Draft genome sequence of Tuber borchii Vittad., a whitish edible truffle.</title>
        <authorList>
            <consortium name="DOE Joint Genome Institute"/>
            <person name="Murat C."/>
            <person name="Kuo A."/>
            <person name="Barry K.W."/>
            <person name="Clum A."/>
            <person name="Dockter R.B."/>
            <person name="Fauchery L."/>
            <person name="Iotti M."/>
            <person name="Kohler A."/>
            <person name="Labutti K."/>
            <person name="Lindquist E.A."/>
            <person name="Lipzen A."/>
            <person name="Ohm R.A."/>
            <person name="Wang M."/>
            <person name="Grigoriev I.V."/>
            <person name="Zambonelli A."/>
            <person name="Martin F.M."/>
        </authorList>
    </citation>
    <scope>NUCLEOTIDE SEQUENCE [LARGE SCALE GENOMIC DNA]</scope>
    <source>
        <strain evidence="2 3">Tbo3840</strain>
    </source>
</reference>
<dbReference type="EMBL" id="NESQ01000062">
    <property type="protein sequence ID" value="PUU80540.1"/>
    <property type="molecule type" value="Genomic_DNA"/>
</dbReference>
<comment type="caution">
    <text evidence="2">The sequence shown here is derived from an EMBL/GenBank/DDBJ whole genome shotgun (WGS) entry which is preliminary data.</text>
</comment>
<feature type="region of interest" description="Disordered" evidence="1">
    <location>
        <begin position="1"/>
        <end position="76"/>
    </location>
</feature>
<sequence>MPRARKTRVQQANQPPQPERPPSILRKRKPLGTRSTNGVLPSVASGGNSVAQEERTSERERGKVAEVPAGEMKEKEKKSAIEKIRNLPPPPVHTPFQGLFVPHMAQSIGPATGLVDPYRLFSLFFSWEELEILAKNTNLYAAVHDAGIKSNSHPFPEGILAPIWDSEARWGTDELDEVYSVPATETISPHIRTTGYPNFTKDMVEKARAVKQQYAHSSQGVFFALDKYFHR</sequence>
<dbReference type="OrthoDB" id="75807at2759"/>
<dbReference type="Proteomes" id="UP000244722">
    <property type="component" value="Unassembled WGS sequence"/>
</dbReference>
<evidence type="ECO:0000313" key="2">
    <source>
        <dbReference type="EMBL" id="PUU80540.1"/>
    </source>
</evidence>
<gene>
    <name evidence="2" type="ORF">B9Z19DRAFT_1123391</name>
</gene>
<keyword evidence="3" id="KW-1185">Reference proteome</keyword>
<name>A0A2T6ZYJ1_TUBBO</name>
<evidence type="ECO:0000256" key="1">
    <source>
        <dbReference type="SAM" id="MobiDB-lite"/>
    </source>
</evidence>
<feature type="compositionally biased region" description="Basic and acidic residues" evidence="1">
    <location>
        <begin position="52"/>
        <end position="64"/>
    </location>
</feature>
<proteinExistence type="predicted"/>
<dbReference type="AlphaFoldDB" id="A0A2T6ZYJ1"/>
<protein>
    <submittedName>
        <fullName evidence="2">Uncharacterized protein</fullName>
    </submittedName>
</protein>
<organism evidence="2 3">
    <name type="scientific">Tuber borchii</name>
    <name type="common">White truffle</name>
    <dbReference type="NCBI Taxonomy" id="42251"/>
    <lineage>
        <taxon>Eukaryota</taxon>
        <taxon>Fungi</taxon>
        <taxon>Dikarya</taxon>
        <taxon>Ascomycota</taxon>
        <taxon>Pezizomycotina</taxon>
        <taxon>Pezizomycetes</taxon>
        <taxon>Pezizales</taxon>
        <taxon>Tuberaceae</taxon>
        <taxon>Tuber</taxon>
    </lineage>
</organism>
<feature type="compositionally biased region" description="Polar residues" evidence="1">
    <location>
        <begin position="33"/>
        <end position="51"/>
    </location>
</feature>
<evidence type="ECO:0000313" key="3">
    <source>
        <dbReference type="Proteomes" id="UP000244722"/>
    </source>
</evidence>
<accession>A0A2T6ZYJ1</accession>